<reference evidence="1" key="1">
    <citation type="journal article" date="2014" name="Int. J. Syst. Evol. Microbiol.">
        <title>Complete genome sequence of Corynebacterium casei LMG S-19264T (=DSM 44701T), isolated from a smear-ripened cheese.</title>
        <authorList>
            <consortium name="US DOE Joint Genome Institute (JGI-PGF)"/>
            <person name="Walter F."/>
            <person name="Albersmeier A."/>
            <person name="Kalinowski J."/>
            <person name="Ruckert C."/>
        </authorList>
    </citation>
    <scope>NUCLEOTIDE SEQUENCE</scope>
    <source>
        <strain evidence="1">CGMCC 1.15330</strain>
    </source>
</reference>
<evidence type="ECO:0000313" key="2">
    <source>
        <dbReference type="Proteomes" id="UP000623067"/>
    </source>
</evidence>
<keyword evidence="2" id="KW-1185">Reference proteome</keyword>
<dbReference type="CDD" id="cd03801">
    <property type="entry name" value="GT4_PimA-like"/>
    <property type="match status" value="1"/>
</dbReference>
<dbReference type="SUPFAM" id="SSF53756">
    <property type="entry name" value="UDP-Glycosyltransferase/glycogen phosphorylase"/>
    <property type="match status" value="1"/>
</dbReference>
<gene>
    <name evidence="1" type="ORF">GCM10011380_26090</name>
</gene>
<dbReference type="EMBL" id="BMIH01000003">
    <property type="protein sequence ID" value="GGB35468.1"/>
    <property type="molecule type" value="Genomic_DNA"/>
</dbReference>
<protein>
    <submittedName>
        <fullName evidence="1">Glycosyl transferase</fullName>
    </submittedName>
</protein>
<name>A0A916WWH8_9SPHN</name>
<proteinExistence type="predicted"/>
<comment type="caution">
    <text evidence="1">The sequence shown here is derived from an EMBL/GenBank/DDBJ whole genome shotgun (WGS) entry which is preliminary data.</text>
</comment>
<dbReference type="GO" id="GO:0016740">
    <property type="term" value="F:transferase activity"/>
    <property type="evidence" value="ECO:0007669"/>
    <property type="project" value="UniProtKB-KW"/>
</dbReference>
<dbReference type="Proteomes" id="UP000623067">
    <property type="component" value="Unassembled WGS sequence"/>
</dbReference>
<organism evidence="1 2">
    <name type="scientific">Sphingomonas metalli</name>
    <dbReference type="NCBI Taxonomy" id="1779358"/>
    <lineage>
        <taxon>Bacteria</taxon>
        <taxon>Pseudomonadati</taxon>
        <taxon>Pseudomonadota</taxon>
        <taxon>Alphaproteobacteria</taxon>
        <taxon>Sphingomonadales</taxon>
        <taxon>Sphingomonadaceae</taxon>
        <taxon>Sphingomonas</taxon>
    </lineage>
</organism>
<keyword evidence="1" id="KW-0808">Transferase</keyword>
<dbReference type="PANTHER" id="PTHR12526">
    <property type="entry name" value="GLYCOSYLTRANSFERASE"/>
    <property type="match status" value="1"/>
</dbReference>
<sequence length="370" mass="41827">MVNRMRGENSAPRVFVHLPYGADAEAYRRRFEDGREPDASPYGFHRAAEWGFDVSFAEDRLGRVGRWLSTKCRRFLHFDIAHSLANRRAMRRADIIWTMNEWDAIGARLLMALRIVPRRPVIGTAIWVVNWWPTLAGWQRAIYRPLLERLDWLLVHTRPCLDACRERLPGVRSRLMHFGIASETFPPAQPGPDGGPIAIVAAGNDPTRDWDVLLDAFGNDPAVDLVFVNRELPDSLMERYANLRIPRSPSMAEFRRLYASATYIAVPMRENIYSGITVALEAMAMGVPLIATRTGGVPTYVGDGEALFVPPGDAAAWREAVRAQSAEARRAMAARGHDRFRREDYSTRGMMQQFADLTRALLSQDGPKHD</sequence>
<accession>A0A916WWH8</accession>
<evidence type="ECO:0000313" key="1">
    <source>
        <dbReference type="EMBL" id="GGB35468.1"/>
    </source>
</evidence>
<dbReference type="Gene3D" id="3.40.50.2000">
    <property type="entry name" value="Glycogen Phosphorylase B"/>
    <property type="match status" value="2"/>
</dbReference>
<dbReference type="Pfam" id="PF13692">
    <property type="entry name" value="Glyco_trans_1_4"/>
    <property type="match status" value="1"/>
</dbReference>
<reference evidence="1" key="2">
    <citation type="submission" date="2020-09" db="EMBL/GenBank/DDBJ databases">
        <authorList>
            <person name="Sun Q."/>
            <person name="Zhou Y."/>
        </authorList>
    </citation>
    <scope>NUCLEOTIDE SEQUENCE</scope>
    <source>
        <strain evidence="1">CGMCC 1.15330</strain>
    </source>
</reference>
<dbReference type="AlphaFoldDB" id="A0A916WWH8"/>